<name>A0ABR6U767_9ACTN</name>
<dbReference type="Gene3D" id="3.40.250.10">
    <property type="entry name" value="Rhodanese-like domain"/>
    <property type="match status" value="1"/>
</dbReference>
<reference evidence="3 4" key="1">
    <citation type="submission" date="2020-08" db="EMBL/GenBank/DDBJ databases">
        <title>novel species in genus Nocardioides.</title>
        <authorList>
            <person name="Zhang G."/>
        </authorList>
    </citation>
    <scope>NUCLEOTIDE SEQUENCE [LARGE SCALE GENOMIC DNA]</scope>
    <source>
        <strain evidence="3 4">SC8A-24</strain>
    </source>
</reference>
<dbReference type="PANTHER" id="PTHR43031">
    <property type="entry name" value="FAD-DEPENDENT OXIDOREDUCTASE"/>
    <property type="match status" value="1"/>
</dbReference>
<dbReference type="RefSeq" id="WP_186345494.1">
    <property type="nucleotide sequence ID" value="NZ_BMMR01000001.1"/>
</dbReference>
<accession>A0ABR6U767</accession>
<dbReference type="EMBL" id="JACMYC010000004">
    <property type="protein sequence ID" value="MBC2960215.1"/>
    <property type="molecule type" value="Genomic_DNA"/>
</dbReference>
<dbReference type="Proteomes" id="UP000604001">
    <property type="component" value="Unassembled WGS sequence"/>
</dbReference>
<organism evidence="3 4">
    <name type="scientific">Nocardioides deserti</name>
    <dbReference type="NCBI Taxonomy" id="1588644"/>
    <lineage>
        <taxon>Bacteria</taxon>
        <taxon>Bacillati</taxon>
        <taxon>Actinomycetota</taxon>
        <taxon>Actinomycetes</taxon>
        <taxon>Propionibacteriales</taxon>
        <taxon>Nocardioidaceae</taxon>
        <taxon>Nocardioides</taxon>
    </lineage>
</organism>
<dbReference type="PROSITE" id="PS50206">
    <property type="entry name" value="RHODANESE_3"/>
    <property type="match status" value="1"/>
</dbReference>
<dbReference type="InterPro" id="IPR036873">
    <property type="entry name" value="Rhodanese-like_dom_sf"/>
</dbReference>
<gene>
    <name evidence="3" type="ORF">H7344_07910</name>
</gene>
<feature type="signal peptide" evidence="1">
    <location>
        <begin position="1"/>
        <end position="24"/>
    </location>
</feature>
<evidence type="ECO:0000259" key="2">
    <source>
        <dbReference type="PROSITE" id="PS50206"/>
    </source>
</evidence>
<dbReference type="CDD" id="cd00158">
    <property type="entry name" value="RHOD"/>
    <property type="match status" value="1"/>
</dbReference>
<dbReference type="InterPro" id="IPR001763">
    <property type="entry name" value="Rhodanese-like_dom"/>
</dbReference>
<keyword evidence="1" id="KW-0732">Signal</keyword>
<sequence length="123" mass="13070">MSLLRAPVLLAGLLALVLGLGACAAEESEIQRLMEGHATVVDVRSPEEYAAGHVEGALNIDLAADDFRERVDELPRDTYYVVYCASGSRASRAVAVMRSLDFGSVVNGGGYDALAELGVRTTR</sequence>
<evidence type="ECO:0000313" key="3">
    <source>
        <dbReference type="EMBL" id="MBC2960215.1"/>
    </source>
</evidence>
<protein>
    <submittedName>
        <fullName evidence="3">Rhodanese-like domain-containing protein</fullName>
    </submittedName>
</protein>
<feature type="domain" description="Rhodanese" evidence="2">
    <location>
        <begin position="34"/>
        <end position="123"/>
    </location>
</feature>
<evidence type="ECO:0000256" key="1">
    <source>
        <dbReference type="SAM" id="SignalP"/>
    </source>
</evidence>
<dbReference type="SMART" id="SM00450">
    <property type="entry name" value="RHOD"/>
    <property type="match status" value="1"/>
</dbReference>
<dbReference type="InterPro" id="IPR050229">
    <property type="entry name" value="GlpE_sulfurtransferase"/>
</dbReference>
<dbReference type="SUPFAM" id="SSF52821">
    <property type="entry name" value="Rhodanese/Cell cycle control phosphatase"/>
    <property type="match status" value="1"/>
</dbReference>
<comment type="caution">
    <text evidence="3">The sequence shown here is derived from an EMBL/GenBank/DDBJ whole genome shotgun (WGS) entry which is preliminary data.</text>
</comment>
<dbReference type="Pfam" id="PF00581">
    <property type="entry name" value="Rhodanese"/>
    <property type="match status" value="1"/>
</dbReference>
<dbReference type="PROSITE" id="PS51257">
    <property type="entry name" value="PROKAR_LIPOPROTEIN"/>
    <property type="match status" value="1"/>
</dbReference>
<dbReference type="PANTHER" id="PTHR43031:SF1">
    <property type="entry name" value="PYRIDINE NUCLEOTIDE-DISULPHIDE OXIDOREDUCTASE"/>
    <property type="match status" value="1"/>
</dbReference>
<evidence type="ECO:0000313" key="4">
    <source>
        <dbReference type="Proteomes" id="UP000604001"/>
    </source>
</evidence>
<proteinExistence type="predicted"/>
<feature type="chain" id="PRO_5046148623" evidence="1">
    <location>
        <begin position="25"/>
        <end position="123"/>
    </location>
</feature>
<keyword evidence="4" id="KW-1185">Reference proteome</keyword>